<protein>
    <submittedName>
        <fullName evidence="1">Uncharacterized protein</fullName>
    </submittedName>
</protein>
<organism evidence="1">
    <name type="scientific">Amorphochlora amoebiformis</name>
    <dbReference type="NCBI Taxonomy" id="1561963"/>
    <lineage>
        <taxon>Eukaryota</taxon>
        <taxon>Sar</taxon>
        <taxon>Rhizaria</taxon>
        <taxon>Cercozoa</taxon>
        <taxon>Chlorarachniophyceae</taxon>
        <taxon>Amorphochlora</taxon>
    </lineage>
</organism>
<proteinExistence type="predicted"/>
<sequence length="109" mass="12081">MRYIQYIFKRHIGGVNNRSKLAFQAGINEWRGDVNAPHIIGKATRLPQSILTMKKDTPNAFVASCIEAAEDCRLIKNHRIIIRGVLASKRSMEHACQAIGASGDAAHIK</sequence>
<dbReference type="EMBL" id="HBEM01018900">
    <property type="protein sequence ID" value="CAD8453967.1"/>
    <property type="molecule type" value="Transcribed_RNA"/>
</dbReference>
<evidence type="ECO:0000313" key="2">
    <source>
        <dbReference type="EMBL" id="CAD8453968.1"/>
    </source>
</evidence>
<evidence type="ECO:0000313" key="1">
    <source>
        <dbReference type="EMBL" id="CAD8453967.1"/>
    </source>
</evidence>
<dbReference type="AlphaFoldDB" id="A0A6T6VWY7"/>
<gene>
    <name evidence="1" type="ORF">LAMO00422_LOCUS12908</name>
    <name evidence="2" type="ORF">LAMO00422_LOCUS12909</name>
</gene>
<dbReference type="EMBL" id="HBEM01018901">
    <property type="protein sequence ID" value="CAD8453968.1"/>
    <property type="molecule type" value="Transcribed_RNA"/>
</dbReference>
<name>A0A6T6VWY7_9EUKA</name>
<accession>A0A6T6VWY7</accession>
<reference evidence="1" key="1">
    <citation type="submission" date="2021-01" db="EMBL/GenBank/DDBJ databases">
        <authorList>
            <person name="Corre E."/>
            <person name="Pelletier E."/>
            <person name="Niang G."/>
            <person name="Scheremetjew M."/>
            <person name="Finn R."/>
            <person name="Kale V."/>
            <person name="Holt S."/>
            <person name="Cochrane G."/>
            <person name="Meng A."/>
            <person name="Brown T."/>
            <person name="Cohen L."/>
        </authorList>
    </citation>
    <scope>NUCLEOTIDE SEQUENCE</scope>
    <source>
        <strain evidence="1">CCMP2058</strain>
    </source>
</reference>